<proteinExistence type="predicted"/>
<name>A0A412Y0J5_9BACE</name>
<organism evidence="1 2">
    <name type="scientific">Bacteroides intestinalis</name>
    <dbReference type="NCBI Taxonomy" id="329854"/>
    <lineage>
        <taxon>Bacteria</taxon>
        <taxon>Pseudomonadati</taxon>
        <taxon>Bacteroidota</taxon>
        <taxon>Bacteroidia</taxon>
        <taxon>Bacteroidales</taxon>
        <taxon>Bacteroidaceae</taxon>
        <taxon>Bacteroides</taxon>
    </lineage>
</organism>
<protein>
    <submittedName>
        <fullName evidence="1">Glycosyltransferase family 2 protein</fullName>
    </submittedName>
</protein>
<evidence type="ECO:0000313" key="2">
    <source>
        <dbReference type="Proteomes" id="UP000283850"/>
    </source>
</evidence>
<dbReference type="RefSeq" id="WP_118487147.1">
    <property type="nucleotide sequence ID" value="NZ_QRZF01000014.1"/>
</dbReference>
<dbReference type="AlphaFoldDB" id="A0A412Y0J5"/>
<dbReference type="Proteomes" id="UP000283850">
    <property type="component" value="Unassembled WGS sequence"/>
</dbReference>
<dbReference type="EMBL" id="QRZF01000014">
    <property type="protein sequence ID" value="RGV50578.1"/>
    <property type="molecule type" value="Genomic_DNA"/>
</dbReference>
<keyword evidence="1" id="KW-0808">Transferase</keyword>
<dbReference type="InterPro" id="IPR029044">
    <property type="entry name" value="Nucleotide-diphossugar_trans"/>
</dbReference>
<dbReference type="Gene3D" id="3.90.550.10">
    <property type="entry name" value="Spore Coat Polysaccharide Biosynthesis Protein SpsA, Chain A"/>
    <property type="match status" value="1"/>
</dbReference>
<dbReference type="GO" id="GO:0016740">
    <property type="term" value="F:transferase activity"/>
    <property type="evidence" value="ECO:0007669"/>
    <property type="project" value="UniProtKB-KW"/>
</dbReference>
<evidence type="ECO:0000313" key="1">
    <source>
        <dbReference type="EMBL" id="RGV50578.1"/>
    </source>
</evidence>
<reference evidence="1 2" key="1">
    <citation type="submission" date="2018-08" db="EMBL/GenBank/DDBJ databases">
        <title>A genome reference for cultivated species of the human gut microbiota.</title>
        <authorList>
            <person name="Zou Y."/>
            <person name="Xue W."/>
            <person name="Luo G."/>
        </authorList>
    </citation>
    <scope>NUCLEOTIDE SEQUENCE [LARGE SCALE GENOMIC DNA]</scope>
    <source>
        <strain evidence="1 2">AF14-32</strain>
    </source>
</reference>
<comment type="caution">
    <text evidence="1">The sequence shown here is derived from an EMBL/GenBank/DDBJ whole genome shotgun (WGS) entry which is preliminary data.</text>
</comment>
<gene>
    <name evidence="1" type="ORF">DWW10_17550</name>
</gene>
<dbReference type="SUPFAM" id="SSF53448">
    <property type="entry name" value="Nucleotide-diphospho-sugar transferases"/>
    <property type="match status" value="1"/>
</dbReference>
<accession>A0A412Y0J5</accession>
<sequence>MKTYKYIFIVLVYKNTNVLENFFENFSEQDSKVIVINSFYDEESLEECKEIAENFGADFLQVDNEGYGYGNNIGVEYALKHYSCNFLIVSNSDIIIKDLSYLDEIKEQKAIIAPETRMLTGKLQNPDLPWKLPFLFDITHYALEHNMKWLYTMTHVYTRLVREYFLVMKKFSRSKLQKIFSPHGSFFMITEEAARILQPIFDNNMFLYNEEWYLAMNAQSKNVPIYYCPSIKVLHLEGASSDSNKEVLFEHNKKSYNVFYKKFFKLV</sequence>